<dbReference type="EMBL" id="KQ087204">
    <property type="protein sequence ID" value="KLT42525.1"/>
    <property type="molecule type" value="Genomic_DNA"/>
</dbReference>
<dbReference type="InterPro" id="IPR036915">
    <property type="entry name" value="Cyclin-like_sf"/>
</dbReference>
<dbReference type="InterPro" id="IPR013763">
    <property type="entry name" value="Cyclin-like_dom"/>
</dbReference>
<dbReference type="InterPro" id="IPR006671">
    <property type="entry name" value="Cyclin_N"/>
</dbReference>
<dbReference type="STRING" id="879819.A0A0J0XN34"/>
<gene>
    <name evidence="6" type="ORF">CC85DRAFT_285436</name>
</gene>
<dbReference type="Pfam" id="PF16899">
    <property type="entry name" value="Cyclin_C_2"/>
    <property type="match status" value="1"/>
</dbReference>
<dbReference type="CDD" id="cd20524">
    <property type="entry name" value="CYCLIN_CCNH_rpt1"/>
    <property type="match status" value="1"/>
</dbReference>
<dbReference type="FunFam" id="1.10.472.10:FF:000095">
    <property type="entry name" value="Cyclin Ccl1, putative (AFU_orthologue AFUA_5G07030)"/>
    <property type="match status" value="1"/>
</dbReference>
<dbReference type="GeneID" id="28983720"/>
<evidence type="ECO:0000256" key="4">
    <source>
        <dbReference type="SAM" id="MobiDB-lite"/>
    </source>
</evidence>
<evidence type="ECO:0000256" key="2">
    <source>
        <dbReference type="RuleBase" id="RU000383"/>
    </source>
</evidence>
<name>A0A0J0XN34_9TREE</name>
<feature type="compositionally biased region" description="Pro residues" evidence="4">
    <location>
        <begin position="1"/>
        <end position="14"/>
    </location>
</feature>
<dbReference type="SMR" id="A0A0J0XN34"/>
<keyword evidence="3" id="KW-0175">Coiled coil</keyword>
<dbReference type="RefSeq" id="XP_018279016.1">
    <property type="nucleotide sequence ID" value="XM_018423117.1"/>
</dbReference>
<evidence type="ECO:0000313" key="6">
    <source>
        <dbReference type="EMBL" id="KLT42525.1"/>
    </source>
</evidence>
<organism evidence="6 7">
    <name type="scientific">Cutaneotrichosporon oleaginosum</name>
    <dbReference type="NCBI Taxonomy" id="879819"/>
    <lineage>
        <taxon>Eukaryota</taxon>
        <taxon>Fungi</taxon>
        <taxon>Dikarya</taxon>
        <taxon>Basidiomycota</taxon>
        <taxon>Agaricomycotina</taxon>
        <taxon>Tremellomycetes</taxon>
        <taxon>Trichosporonales</taxon>
        <taxon>Trichosporonaceae</taxon>
        <taxon>Cutaneotrichosporon</taxon>
    </lineage>
</organism>
<dbReference type="Proteomes" id="UP000053611">
    <property type="component" value="Unassembled WGS sequence"/>
</dbReference>
<keyword evidence="7" id="KW-1185">Reference proteome</keyword>
<dbReference type="InterPro" id="IPR031658">
    <property type="entry name" value="Cyclin_C_2"/>
</dbReference>
<dbReference type="Gene3D" id="1.10.472.10">
    <property type="entry name" value="Cyclin-like"/>
    <property type="match status" value="1"/>
</dbReference>
<evidence type="ECO:0000313" key="7">
    <source>
        <dbReference type="Proteomes" id="UP000053611"/>
    </source>
</evidence>
<dbReference type="Pfam" id="PF00134">
    <property type="entry name" value="Cyclin_N"/>
    <property type="match status" value="1"/>
</dbReference>
<feature type="region of interest" description="Disordered" evidence="4">
    <location>
        <begin position="48"/>
        <end position="68"/>
    </location>
</feature>
<comment type="similarity">
    <text evidence="2">Belongs to the cyclin family.</text>
</comment>
<feature type="region of interest" description="Disordered" evidence="4">
    <location>
        <begin position="1"/>
        <end position="20"/>
    </location>
</feature>
<dbReference type="OrthoDB" id="340962at2759"/>
<dbReference type="GO" id="GO:0006357">
    <property type="term" value="P:regulation of transcription by RNA polymerase II"/>
    <property type="evidence" value="ECO:0007669"/>
    <property type="project" value="InterPro"/>
</dbReference>
<evidence type="ECO:0000256" key="3">
    <source>
        <dbReference type="SAM" id="Coils"/>
    </source>
</evidence>
<dbReference type="PANTHER" id="PTHR10026">
    <property type="entry name" value="CYCLIN"/>
    <property type="match status" value="1"/>
</dbReference>
<evidence type="ECO:0000256" key="1">
    <source>
        <dbReference type="ARBA" id="ARBA00023127"/>
    </source>
</evidence>
<evidence type="ECO:0000259" key="5">
    <source>
        <dbReference type="SMART" id="SM00385"/>
    </source>
</evidence>
<dbReference type="CDD" id="cd20525">
    <property type="entry name" value="CYCLIN_CCNH_rpt2"/>
    <property type="match status" value="1"/>
</dbReference>
<dbReference type="InterPro" id="IPR043198">
    <property type="entry name" value="Cyclin/Ssn8"/>
</dbReference>
<protein>
    <submittedName>
        <fullName evidence="6">Cyclin-like protein</fullName>
    </submittedName>
</protein>
<reference evidence="6 7" key="1">
    <citation type="submission" date="2015-03" db="EMBL/GenBank/DDBJ databases">
        <title>Genomics and transcriptomics of the oil-accumulating basidiomycete yeast T. oleaginosus allow insights into substrate utilization and the diverse evolutionary trajectories of mating systems in fungi.</title>
        <authorList>
            <consortium name="DOE Joint Genome Institute"/>
            <person name="Kourist R."/>
            <person name="Kracht O."/>
            <person name="Bracharz F."/>
            <person name="Lipzen A."/>
            <person name="Nolan M."/>
            <person name="Ohm R."/>
            <person name="Grigoriev I."/>
            <person name="Sun S."/>
            <person name="Heitman J."/>
            <person name="Bruck T."/>
            <person name="Nowrousian M."/>
        </authorList>
    </citation>
    <scope>NUCLEOTIDE SEQUENCE [LARGE SCALE GENOMIC DNA]</scope>
    <source>
        <strain evidence="6 7">IBC0246</strain>
    </source>
</reference>
<feature type="compositionally biased region" description="Basic and acidic residues" evidence="4">
    <location>
        <begin position="48"/>
        <end position="57"/>
    </location>
</feature>
<dbReference type="SUPFAM" id="SSF47954">
    <property type="entry name" value="Cyclin-like"/>
    <property type="match status" value="2"/>
</dbReference>
<dbReference type="AlphaFoldDB" id="A0A0J0XN34"/>
<dbReference type="GO" id="GO:0016538">
    <property type="term" value="F:cyclin-dependent protein serine/threonine kinase regulator activity"/>
    <property type="evidence" value="ECO:0007669"/>
    <property type="project" value="InterPro"/>
</dbReference>
<sequence length="367" mass="41171">MLEPHPPTPAPSRPRPGLTAYHESSQFKHWRYSKAGLDKLRHELNEKSKEVTDRNVAAEKAAQESLGHTSSLPTPAYLSVDDELLLVRFYCSHASTICRQGFGSPEEVEATAISYIKRFYLKNSVMEWHPKVIMPTCLYLAAKTTNHNIPIKDFVKKFEKFKADDVLDLEFLVAQSLSFEFWVRGAERALRGWALELQSSPVSGAGERAQRALPKALRALAASRMTDAEFLFAPAQIALACWRIADRELTDAFLEAKYDGAEEGKLPFGIAQDALLGISGDLETMIRAGEAQQDLKKVKEVDKRLKSCANPEKVPGTALYIQRKAEREAKAAEERKEKQDKIARAREADEMVFGGDLKLPQHKDDPF</sequence>
<keyword evidence="1 2" id="KW-0195">Cyclin</keyword>
<dbReference type="SMART" id="SM00385">
    <property type="entry name" value="CYCLIN"/>
    <property type="match status" value="1"/>
</dbReference>
<feature type="domain" description="Cyclin-like" evidence="5">
    <location>
        <begin position="84"/>
        <end position="175"/>
    </location>
</feature>
<proteinExistence type="inferred from homology"/>
<feature type="coiled-coil region" evidence="3">
    <location>
        <begin position="321"/>
        <end position="348"/>
    </location>
</feature>
<accession>A0A0J0XN34</accession>